<keyword evidence="1" id="KW-1133">Transmembrane helix</keyword>
<reference evidence="2 3" key="1">
    <citation type="submission" date="2018-10" db="EMBL/GenBank/DDBJ databases">
        <authorList>
            <person name="Li J."/>
        </authorList>
    </citation>
    <scope>NUCLEOTIDE SEQUENCE [LARGE SCALE GENOMIC DNA]</scope>
    <source>
        <strain evidence="2 3">CCTCC AB209002</strain>
    </source>
</reference>
<dbReference type="AlphaFoldDB" id="A0A3L6ZJ03"/>
<dbReference type="Proteomes" id="UP000270299">
    <property type="component" value="Unassembled WGS sequence"/>
</dbReference>
<keyword evidence="1" id="KW-0812">Transmembrane</keyword>
<accession>A0A3L6ZJ03</accession>
<name>A0A3L6ZJ03_9MICO</name>
<keyword evidence="3" id="KW-1185">Reference proteome</keyword>
<dbReference type="EMBL" id="RCUV01000026">
    <property type="protein sequence ID" value="RLP67853.1"/>
    <property type="molecule type" value="Genomic_DNA"/>
</dbReference>
<feature type="transmembrane region" description="Helical" evidence="1">
    <location>
        <begin position="20"/>
        <end position="44"/>
    </location>
</feature>
<gene>
    <name evidence="2" type="ORF">D9V29_14585</name>
</gene>
<comment type="caution">
    <text evidence="2">The sequence shown here is derived from an EMBL/GenBank/DDBJ whole genome shotgun (WGS) entry which is preliminary data.</text>
</comment>
<organism evidence="2 3">
    <name type="scientific">Mycetocola manganoxydans</name>
    <dbReference type="NCBI Taxonomy" id="699879"/>
    <lineage>
        <taxon>Bacteria</taxon>
        <taxon>Bacillati</taxon>
        <taxon>Actinomycetota</taxon>
        <taxon>Actinomycetes</taxon>
        <taxon>Micrococcales</taxon>
        <taxon>Microbacteriaceae</taxon>
        <taxon>Mycetocola</taxon>
    </lineage>
</organism>
<sequence length="91" mass="9190">MSNNPDAAAGGHGPATRTRLVALVCFAGGLLVVLGGMFLALRWLLASDVVALLVGLLLILLGVAATVTGVVLFFRGIASTTRASGKTRGTL</sequence>
<keyword evidence="1" id="KW-0472">Membrane</keyword>
<evidence type="ECO:0000313" key="2">
    <source>
        <dbReference type="EMBL" id="RLP67853.1"/>
    </source>
</evidence>
<feature type="transmembrane region" description="Helical" evidence="1">
    <location>
        <begin position="50"/>
        <end position="74"/>
    </location>
</feature>
<evidence type="ECO:0000256" key="1">
    <source>
        <dbReference type="SAM" id="Phobius"/>
    </source>
</evidence>
<proteinExistence type="predicted"/>
<protein>
    <submittedName>
        <fullName evidence="2">Uncharacterized protein</fullName>
    </submittedName>
</protein>
<dbReference type="RefSeq" id="WP_121674060.1">
    <property type="nucleotide sequence ID" value="NZ_BMXM01000010.1"/>
</dbReference>
<evidence type="ECO:0000313" key="3">
    <source>
        <dbReference type="Proteomes" id="UP000270299"/>
    </source>
</evidence>